<accession>A0A7I9VS52</accession>
<evidence type="ECO:0000313" key="1">
    <source>
        <dbReference type="EMBL" id="GEJ59272.1"/>
    </source>
</evidence>
<organism evidence="1 2">
    <name type="scientific">Anaeromyxobacter diazotrophicus</name>
    <dbReference type="NCBI Taxonomy" id="2590199"/>
    <lineage>
        <taxon>Bacteria</taxon>
        <taxon>Pseudomonadati</taxon>
        <taxon>Myxococcota</taxon>
        <taxon>Myxococcia</taxon>
        <taxon>Myxococcales</taxon>
        <taxon>Cystobacterineae</taxon>
        <taxon>Anaeromyxobacteraceae</taxon>
        <taxon>Anaeromyxobacter</taxon>
    </lineage>
</organism>
<dbReference type="RefSeq" id="WP_176068604.1">
    <property type="nucleotide sequence ID" value="NZ_BJTG01000012.1"/>
</dbReference>
<keyword evidence="2" id="KW-1185">Reference proteome</keyword>
<dbReference type="EMBL" id="BJTG01000012">
    <property type="protein sequence ID" value="GEJ59272.1"/>
    <property type="molecule type" value="Genomic_DNA"/>
</dbReference>
<comment type="caution">
    <text evidence="1">The sequence shown here is derived from an EMBL/GenBank/DDBJ whole genome shotgun (WGS) entry which is preliminary data.</text>
</comment>
<evidence type="ECO:0000313" key="2">
    <source>
        <dbReference type="Proteomes" id="UP000503640"/>
    </source>
</evidence>
<gene>
    <name evidence="1" type="ORF">AMYX_40130</name>
</gene>
<proteinExistence type="predicted"/>
<dbReference type="PROSITE" id="PS51257">
    <property type="entry name" value="PROKAR_LIPOPROTEIN"/>
    <property type="match status" value="1"/>
</dbReference>
<dbReference type="AlphaFoldDB" id="A0A7I9VS52"/>
<sequence>MLRRSFAALVLCALAGCQDYNFNPVGKCVIQPGSSRIKLSSLAVADILFVVDDSGSMSSEQASMARNFGSFVSALAQAQKDRQAAGLDPFDFHVAITTSSVFEGWTPYQATTCGGTPLQCAISDSHYTRTASSEVCTEAGATCEDLVENFFPSFSVAGCTGGVASPGATYPHGNFVAAAGNPSVLHFTKDIWDTTSSTAAAKLDLLTKQFQANIAVGTCGSGMEQHFEAGRLAVEKALAGKQPGVTADEWPHAGAKLVVVWLGDEDDCSNPDDPTHALAFDPNNFGSSTPGSDVCVNDQRAATHKMYALDRYVSYFTSLNRSFGAAFIYSADQKTCVDDGNGNRVCKAGTCTCDCPASCLASGGCGPGKTGECNVPSDCSGKIPFLSDAPADVVGTTPYGSRYATFSGLLRRQGVSTFEASVCDANWGATLQGIAQLVKPPPGLTLPTQPAATEVALLRVESADGKSSRYCTGPALTQADLATFDWWFVDCKTGQPVLGGSTSNCININHATKHCEAGAGESYIAQYLGVVPSPTPANPLGGCDPTKVLAGGASTDCQASMGGAATDWQCTPIGTSGRGTCTCASAQ</sequence>
<dbReference type="Proteomes" id="UP000503640">
    <property type="component" value="Unassembled WGS sequence"/>
</dbReference>
<reference evidence="2" key="1">
    <citation type="journal article" date="2020" name="Appl. Environ. Microbiol.">
        <title>Diazotrophic Anaeromyxobacter Isolates from Soils.</title>
        <authorList>
            <person name="Masuda Y."/>
            <person name="Yamanaka H."/>
            <person name="Xu Z.X."/>
            <person name="Shiratori Y."/>
            <person name="Aono T."/>
            <person name="Amachi S."/>
            <person name="Senoo K."/>
            <person name="Itoh H."/>
        </authorList>
    </citation>
    <scope>NUCLEOTIDE SEQUENCE [LARGE SCALE GENOMIC DNA]</scope>
    <source>
        <strain evidence="2">R267</strain>
    </source>
</reference>
<protein>
    <submittedName>
        <fullName evidence="1">Uncharacterized protein</fullName>
    </submittedName>
</protein>
<name>A0A7I9VS52_9BACT</name>